<reference evidence="1 2" key="1">
    <citation type="submission" date="2019-05" db="EMBL/GenBank/DDBJ databases">
        <title>Another draft genome of Portunus trituberculatus and its Hox gene families provides insights of decapod evolution.</title>
        <authorList>
            <person name="Jeong J.-H."/>
            <person name="Song I."/>
            <person name="Kim S."/>
            <person name="Choi T."/>
            <person name="Kim D."/>
            <person name="Ryu S."/>
            <person name="Kim W."/>
        </authorList>
    </citation>
    <scope>NUCLEOTIDE SEQUENCE [LARGE SCALE GENOMIC DNA]</scope>
    <source>
        <tissue evidence="1">Muscle</tissue>
    </source>
</reference>
<dbReference type="OrthoDB" id="6370922at2759"/>
<dbReference type="AlphaFoldDB" id="A0A5B7JLA6"/>
<organism evidence="1 2">
    <name type="scientific">Portunus trituberculatus</name>
    <name type="common">Swimming crab</name>
    <name type="synonym">Neptunus trituberculatus</name>
    <dbReference type="NCBI Taxonomy" id="210409"/>
    <lineage>
        <taxon>Eukaryota</taxon>
        <taxon>Metazoa</taxon>
        <taxon>Ecdysozoa</taxon>
        <taxon>Arthropoda</taxon>
        <taxon>Crustacea</taxon>
        <taxon>Multicrustacea</taxon>
        <taxon>Malacostraca</taxon>
        <taxon>Eumalacostraca</taxon>
        <taxon>Eucarida</taxon>
        <taxon>Decapoda</taxon>
        <taxon>Pleocyemata</taxon>
        <taxon>Brachyura</taxon>
        <taxon>Eubrachyura</taxon>
        <taxon>Portunoidea</taxon>
        <taxon>Portunidae</taxon>
        <taxon>Portuninae</taxon>
        <taxon>Portunus</taxon>
    </lineage>
</organism>
<accession>A0A5B7JLA6</accession>
<proteinExistence type="predicted"/>
<keyword evidence="2" id="KW-1185">Reference proteome</keyword>
<evidence type="ECO:0000313" key="1">
    <source>
        <dbReference type="EMBL" id="MPC95385.1"/>
    </source>
</evidence>
<evidence type="ECO:0000313" key="2">
    <source>
        <dbReference type="Proteomes" id="UP000324222"/>
    </source>
</evidence>
<protein>
    <submittedName>
        <fullName evidence="1">Uncharacterized protein</fullName>
    </submittedName>
</protein>
<name>A0A5B7JLA6_PORTR</name>
<gene>
    <name evidence="1" type="ORF">E2C01_090594</name>
</gene>
<sequence>MNYPMVDAWISTNVSDTGVKEKLLQLSKECQPLPIPLAPLETVNRVKEVESIMKGVRRFHIYMECMNLGGTEICMKKEMEHMKEKWDNMNYP</sequence>
<dbReference type="EMBL" id="VSRR010102019">
    <property type="protein sequence ID" value="MPC95385.1"/>
    <property type="molecule type" value="Genomic_DNA"/>
</dbReference>
<dbReference type="Proteomes" id="UP000324222">
    <property type="component" value="Unassembled WGS sequence"/>
</dbReference>
<comment type="caution">
    <text evidence="1">The sequence shown here is derived from an EMBL/GenBank/DDBJ whole genome shotgun (WGS) entry which is preliminary data.</text>
</comment>